<evidence type="ECO:0000313" key="3">
    <source>
        <dbReference type="EMBL" id="CUF58468.1"/>
    </source>
</evidence>
<name>A0A0S4IN20_BODSA</name>
<organism evidence="3 4">
    <name type="scientific">Bodo saltans</name>
    <name type="common">Flagellated protozoan</name>
    <dbReference type="NCBI Taxonomy" id="75058"/>
    <lineage>
        <taxon>Eukaryota</taxon>
        <taxon>Discoba</taxon>
        <taxon>Euglenozoa</taxon>
        <taxon>Kinetoplastea</taxon>
        <taxon>Metakinetoplastina</taxon>
        <taxon>Eubodonida</taxon>
        <taxon>Bodonidae</taxon>
        <taxon>Bodo</taxon>
    </lineage>
</organism>
<keyword evidence="4" id="KW-1185">Reference proteome</keyword>
<feature type="compositionally biased region" description="Basic and acidic residues" evidence="1">
    <location>
        <begin position="498"/>
        <end position="510"/>
    </location>
</feature>
<feature type="region of interest" description="Disordered" evidence="1">
    <location>
        <begin position="498"/>
        <end position="536"/>
    </location>
</feature>
<sequence>MQHARGGGFVQASYLFGAHPSHLSPVSNSGDVALAATRTRRSLVTVVVPSLIVWLAIGLLQMTAAADSSEPLLPGRYALMVSGMTLTLLSFRHMLDALASQSPSSSLLLPSSPITVAASSSSSTWWSAVCVTLSQKGRSFRGDKSNLVSQKGRSFRGDKSNLVLVLGATCAYVLTGISMFLEAGHTEWSSSSTGSGGSGAMSGPIVGNALGDTTGSEEETASIQVGNVNDGTVMVGLSSTPLCVSLVVLMVHAICVVMLTCRRLHLSMSPGYNGGLHHPRRGPVAPSLIVVAAAADRGALLGLLVALLSIIFTVGLGLPRADVMFGAISMVVGCSRAVRFVRPILWMLAGGDACHMSPDIATMLTLLERELMLLHGVLGIQRWNAEVLSCVDNGGPVARPSLVVLCASVRCQRAMAPRDISATTQEAGTRCRTLASSACGMTLHHCFIELSPDAESATSTNSLHRPNQELHNASALSAALSSCCHERHPEECHHHQHECHGHDHAHGGGHDHHHSHQHLVDSCRNTHTSAPPTSAPPIVSGLPPLHSHLRGLPAFPSSSQVHGSCMHEV</sequence>
<evidence type="ECO:0000256" key="2">
    <source>
        <dbReference type="SAM" id="Phobius"/>
    </source>
</evidence>
<feature type="region of interest" description="Disordered" evidence="1">
    <location>
        <begin position="550"/>
        <end position="569"/>
    </location>
</feature>
<dbReference type="AlphaFoldDB" id="A0A0S4IN20"/>
<evidence type="ECO:0000256" key="1">
    <source>
        <dbReference type="SAM" id="MobiDB-lite"/>
    </source>
</evidence>
<protein>
    <submittedName>
        <fullName evidence="3">Membrane-associated protein, putative</fullName>
    </submittedName>
</protein>
<keyword evidence="2" id="KW-0812">Transmembrane</keyword>
<dbReference type="EMBL" id="CYKH01000361">
    <property type="protein sequence ID" value="CUF58468.1"/>
    <property type="molecule type" value="Genomic_DNA"/>
</dbReference>
<reference evidence="4" key="1">
    <citation type="submission" date="2015-09" db="EMBL/GenBank/DDBJ databases">
        <authorList>
            <consortium name="Pathogen Informatics"/>
        </authorList>
    </citation>
    <scope>NUCLEOTIDE SEQUENCE [LARGE SCALE GENOMIC DNA]</scope>
    <source>
        <strain evidence="4">Lake Konstanz</strain>
    </source>
</reference>
<feature type="transmembrane region" description="Helical" evidence="2">
    <location>
        <begin position="77"/>
        <end position="95"/>
    </location>
</feature>
<proteinExistence type="predicted"/>
<accession>A0A0S4IN20</accession>
<gene>
    <name evidence="3" type="ORF">BSAL_63780</name>
</gene>
<keyword evidence="2" id="KW-0472">Membrane</keyword>
<feature type="transmembrane region" description="Helical" evidence="2">
    <location>
        <begin position="43"/>
        <end position="65"/>
    </location>
</feature>
<feature type="transmembrane region" description="Helical" evidence="2">
    <location>
        <begin position="298"/>
        <end position="317"/>
    </location>
</feature>
<evidence type="ECO:0000313" key="4">
    <source>
        <dbReference type="Proteomes" id="UP000051952"/>
    </source>
</evidence>
<feature type="transmembrane region" description="Helical" evidence="2">
    <location>
        <begin position="161"/>
        <end position="181"/>
    </location>
</feature>
<keyword evidence="2" id="KW-1133">Transmembrane helix</keyword>
<dbReference type="Proteomes" id="UP000051952">
    <property type="component" value="Unassembled WGS sequence"/>
</dbReference>
<dbReference type="VEuPathDB" id="TriTrypDB:BSAL_63780"/>
<feature type="transmembrane region" description="Helical" evidence="2">
    <location>
        <begin position="239"/>
        <end position="259"/>
    </location>
</feature>